<dbReference type="PANTHER" id="PTHR43133:SF51">
    <property type="entry name" value="RNA POLYMERASE SIGMA FACTOR"/>
    <property type="match status" value="1"/>
</dbReference>
<dbReference type="SUPFAM" id="SSF88946">
    <property type="entry name" value="Sigma2 domain of RNA polymerase sigma factors"/>
    <property type="match status" value="1"/>
</dbReference>
<evidence type="ECO:0000313" key="7">
    <source>
        <dbReference type="Proteomes" id="UP000004947"/>
    </source>
</evidence>
<protein>
    <submittedName>
        <fullName evidence="6">Probable RNA polymerase sigma-E factor</fullName>
    </submittedName>
</protein>
<keyword evidence="4" id="KW-0804">Transcription</keyword>
<dbReference type="InterPro" id="IPR013325">
    <property type="entry name" value="RNA_pol_sigma_r2"/>
</dbReference>
<name>A6DGW9_9BACT</name>
<comment type="similarity">
    <text evidence="1">Belongs to the sigma-70 factor family. ECF subfamily.</text>
</comment>
<keyword evidence="2" id="KW-0805">Transcription regulation</keyword>
<reference evidence="6 7" key="1">
    <citation type="journal article" date="2010" name="J. Bacteriol.">
        <title>Genome sequence of Lentisphaera araneosa HTCC2155T, the type species of the order Lentisphaerales in the phylum Lentisphaerae.</title>
        <authorList>
            <person name="Thrash J.C."/>
            <person name="Cho J.C."/>
            <person name="Vergin K.L."/>
            <person name="Morris R.M."/>
            <person name="Giovannoni S.J."/>
        </authorList>
    </citation>
    <scope>NUCLEOTIDE SEQUENCE [LARGE SCALE GENOMIC DNA]</scope>
    <source>
        <strain evidence="6 7">HTCC2155</strain>
    </source>
</reference>
<dbReference type="InterPro" id="IPR039425">
    <property type="entry name" value="RNA_pol_sigma-70-like"/>
</dbReference>
<gene>
    <name evidence="6" type="ORF">LNTAR_13587</name>
</gene>
<dbReference type="InterPro" id="IPR036388">
    <property type="entry name" value="WH-like_DNA-bd_sf"/>
</dbReference>
<evidence type="ECO:0000256" key="4">
    <source>
        <dbReference type="ARBA" id="ARBA00023163"/>
    </source>
</evidence>
<dbReference type="OrthoDB" id="6383365at2"/>
<dbReference type="GO" id="GO:0006352">
    <property type="term" value="P:DNA-templated transcription initiation"/>
    <property type="evidence" value="ECO:0007669"/>
    <property type="project" value="InterPro"/>
</dbReference>
<dbReference type="STRING" id="313628.LNTAR_13587"/>
<dbReference type="RefSeq" id="WP_007277154.1">
    <property type="nucleotide sequence ID" value="NZ_ABCK01000003.1"/>
</dbReference>
<dbReference type="InterPro" id="IPR013324">
    <property type="entry name" value="RNA_pol_sigma_r3/r4-like"/>
</dbReference>
<evidence type="ECO:0000259" key="5">
    <source>
        <dbReference type="Pfam" id="PF04542"/>
    </source>
</evidence>
<organism evidence="6 7">
    <name type="scientific">Lentisphaera araneosa HTCC2155</name>
    <dbReference type="NCBI Taxonomy" id="313628"/>
    <lineage>
        <taxon>Bacteria</taxon>
        <taxon>Pseudomonadati</taxon>
        <taxon>Lentisphaerota</taxon>
        <taxon>Lentisphaeria</taxon>
        <taxon>Lentisphaerales</taxon>
        <taxon>Lentisphaeraceae</taxon>
        <taxon>Lentisphaera</taxon>
    </lineage>
</organism>
<dbReference type="Pfam" id="PF04542">
    <property type="entry name" value="Sigma70_r2"/>
    <property type="match status" value="1"/>
</dbReference>
<keyword evidence="3" id="KW-0731">Sigma factor</keyword>
<dbReference type="GO" id="GO:0016987">
    <property type="term" value="F:sigma factor activity"/>
    <property type="evidence" value="ECO:0007669"/>
    <property type="project" value="UniProtKB-KW"/>
</dbReference>
<dbReference type="AlphaFoldDB" id="A6DGW9"/>
<sequence length="170" mass="20190">MHPSEQFVNLYIRHEGQVRAYIQRLVFNSSDAEDIMQSTAMLLWKKHEQYKEDQPFLPWAYKFAYNEMRNYYRKNEKTKKLILDPDCIDQLVDTSEKYSSQLDDLKASLDECICKLKNSDRRLIEYRYCEDGKINDLAEKQNTTANALSKALQKIRQNLYLCVRSKRGDA</sequence>
<keyword evidence="7" id="KW-1185">Reference proteome</keyword>
<proteinExistence type="inferred from homology"/>
<dbReference type="NCBIfam" id="TIGR02937">
    <property type="entry name" value="sigma70-ECF"/>
    <property type="match status" value="1"/>
</dbReference>
<dbReference type="eggNOG" id="COG1595">
    <property type="taxonomic scope" value="Bacteria"/>
</dbReference>
<feature type="domain" description="RNA polymerase sigma-70 region 2" evidence="5">
    <location>
        <begin position="10"/>
        <end position="77"/>
    </location>
</feature>
<dbReference type="PANTHER" id="PTHR43133">
    <property type="entry name" value="RNA POLYMERASE ECF-TYPE SIGMA FACTO"/>
    <property type="match status" value="1"/>
</dbReference>
<evidence type="ECO:0000256" key="2">
    <source>
        <dbReference type="ARBA" id="ARBA00023015"/>
    </source>
</evidence>
<dbReference type="SUPFAM" id="SSF88659">
    <property type="entry name" value="Sigma3 and sigma4 domains of RNA polymerase sigma factors"/>
    <property type="match status" value="1"/>
</dbReference>
<evidence type="ECO:0000256" key="1">
    <source>
        <dbReference type="ARBA" id="ARBA00010641"/>
    </source>
</evidence>
<dbReference type="EMBL" id="ABCK01000003">
    <property type="protein sequence ID" value="EDM28852.1"/>
    <property type="molecule type" value="Genomic_DNA"/>
</dbReference>
<dbReference type="InterPro" id="IPR014331">
    <property type="entry name" value="RNA_pol_sigma70_ECF_RHOBA"/>
</dbReference>
<dbReference type="InterPro" id="IPR007627">
    <property type="entry name" value="RNA_pol_sigma70_r2"/>
</dbReference>
<dbReference type="Gene3D" id="1.10.10.10">
    <property type="entry name" value="Winged helix-like DNA-binding domain superfamily/Winged helix DNA-binding domain"/>
    <property type="match status" value="1"/>
</dbReference>
<dbReference type="Gene3D" id="1.10.1740.10">
    <property type="match status" value="1"/>
</dbReference>
<accession>A6DGW9</accession>
<dbReference type="InterPro" id="IPR014284">
    <property type="entry name" value="RNA_pol_sigma-70_dom"/>
</dbReference>
<evidence type="ECO:0000256" key="3">
    <source>
        <dbReference type="ARBA" id="ARBA00023082"/>
    </source>
</evidence>
<dbReference type="Proteomes" id="UP000004947">
    <property type="component" value="Unassembled WGS sequence"/>
</dbReference>
<evidence type="ECO:0000313" key="6">
    <source>
        <dbReference type="EMBL" id="EDM28852.1"/>
    </source>
</evidence>
<comment type="caution">
    <text evidence="6">The sequence shown here is derived from an EMBL/GenBank/DDBJ whole genome shotgun (WGS) entry which is preliminary data.</text>
</comment>
<dbReference type="NCBIfam" id="TIGR02989">
    <property type="entry name" value="Sig-70_gvs1"/>
    <property type="match status" value="1"/>
</dbReference>